<dbReference type="Proteomes" id="UP000593719">
    <property type="component" value="Chromosome"/>
</dbReference>
<keyword evidence="9" id="KW-1185">Reference proteome</keyword>
<reference evidence="8 9" key="1">
    <citation type="submission" date="2019-06" db="EMBL/GenBank/DDBJ databases">
        <title>Sulfurimonas gotlandica sp. nov., a chemoautotrophic and psychrotolerant epsilonproteobacterium isolated from a pelagic redoxcline, and an emended description of the genus Sulfurimonas.</title>
        <authorList>
            <person name="Wang S."/>
            <person name="Jiang L."/>
            <person name="Shao Z."/>
        </authorList>
    </citation>
    <scope>NUCLEOTIDE SEQUENCE [LARGE SCALE GENOMIC DNA]</scope>
    <source>
        <strain evidence="8 9">S2-6</strain>
    </source>
</reference>
<dbReference type="AlphaFoldDB" id="A0A7M1AYZ9"/>
<dbReference type="RefSeq" id="WP_193151025.1">
    <property type="nucleotide sequence ID" value="NZ_CP041235.1"/>
</dbReference>
<evidence type="ECO:0000256" key="3">
    <source>
        <dbReference type="ARBA" id="ARBA00022692"/>
    </source>
</evidence>
<keyword evidence="5" id="KW-0333">Golgi apparatus</keyword>
<gene>
    <name evidence="8" type="ORF">FJR45_01375</name>
</gene>
<keyword evidence="6" id="KW-0472">Membrane</keyword>
<evidence type="ECO:0000256" key="2">
    <source>
        <dbReference type="ARBA" id="ARBA00022679"/>
    </source>
</evidence>
<evidence type="ECO:0000313" key="9">
    <source>
        <dbReference type="Proteomes" id="UP000593719"/>
    </source>
</evidence>
<comment type="subcellular location">
    <subcellularLocation>
        <location evidence="1">Golgi apparatus membrane</location>
        <topology evidence="1">Single-pass type II membrane protein</topology>
    </subcellularLocation>
</comment>
<dbReference type="Pfam" id="PF03567">
    <property type="entry name" value="Sulfotransfer_2"/>
    <property type="match status" value="1"/>
</dbReference>
<evidence type="ECO:0000256" key="1">
    <source>
        <dbReference type="ARBA" id="ARBA00004323"/>
    </source>
</evidence>
<protein>
    <submittedName>
        <fullName evidence="8">Sulfotransferase family protein</fullName>
    </submittedName>
</protein>
<evidence type="ECO:0000313" key="8">
    <source>
        <dbReference type="EMBL" id="QOP42670.1"/>
    </source>
</evidence>
<evidence type="ECO:0000256" key="4">
    <source>
        <dbReference type="ARBA" id="ARBA00022989"/>
    </source>
</evidence>
<accession>A0A7M1AYZ9</accession>
<evidence type="ECO:0000256" key="7">
    <source>
        <dbReference type="ARBA" id="ARBA00023180"/>
    </source>
</evidence>
<name>A0A7M1AYZ9_9BACT</name>
<dbReference type="GO" id="GO:0016051">
    <property type="term" value="P:carbohydrate biosynthetic process"/>
    <property type="evidence" value="ECO:0007669"/>
    <property type="project" value="InterPro"/>
</dbReference>
<evidence type="ECO:0000256" key="5">
    <source>
        <dbReference type="ARBA" id="ARBA00023034"/>
    </source>
</evidence>
<dbReference type="InterPro" id="IPR005331">
    <property type="entry name" value="Sulfotransferase"/>
</dbReference>
<keyword evidence="3" id="KW-0812">Transmembrane</keyword>
<proteinExistence type="predicted"/>
<organism evidence="8 9">
    <name type="scientific">Sulfurimonas sediminis</name>
    <dbReference type="NCBI Taxonomy" id="2590020"/>
    <lineage>
        <taxon>Bacteria</taxon>
        <taxon>Pseudomonadati</taxon>
        <taxon>Campylobacterota</taxon>
        <taxon>Epsilonproteobacteria</taxon>
        <taxon>Campylobacterales</taxon>
        <taxon>Sulfurimonadaceae</taxon>
        <taxon>Sulfurimonas</taxon>
    </lineage>
</organism>
<sequence length="253" mass="29961">MINFYQNYLFKFTGNHALMIYESDSVYTFIPKNACSTMRLSLAIVNGCIQEIKDYNWIHKNNNTFVADLGELIKAKYTFVILRDPFRRVASVYMDKIVDRTTEAWSLYDKLERKIELKEMSFKKFVELISRPGVFRSNIHWRPQIDFLMYQTYDDYFCLEDFAKAVPVIEEKANIKIYDARNLTKHGLDQYETVNDKNFSTALPLELLNLKDEGYAPSYESLYDEELVDLVSKMYKDDLLLYTEKFGKENLLF</sequence>
<keyword evidence="7" id="KW-0325">Glycoprotein</keyword>
<keyword evidence="4" id="KW-1133">Transmembrane helix</keyword>
<dbReference type="KEGG" id="ssei:FJR45_01375"/>
<dbReference type="PANTHER" id="PTHR12137:SF54">
    <property type="entry name" value="CARBOHYDRATE SULFOTRANSFERASE"/>
    <property type="match status" value="1"/>
</dbReference>
<dbReference type="GO" id="GO:0008146">
    <property type="term" value="F:sulfotransferase activity"/>
    <property type="evidence" value="ECO:0007669"/>
    <property type="project" value="InterPro"/>
</dbReference>
<evidence type="ECO:0000256" key="6">
    <source>
        <dbReference type="ARBA" id="ARBA00023136"/>
    </source>
</evidence>
<dbReference type="EMBL" id="CP041235">
    <property type="protein sequence ID" value="QOP42670.1"/>
    <property type="molecule type" value="Genomic_DNA"/>
</dbReference>
<dbReference type="PANTHER" id="PTHR12137">
    <property type="entry name" value="CARBOHYDRATE SULFOTRANSFERASE"/>
    <property type="match status" value="1"/>
</dbReference>
<keyword evidence="2 8" id="KW-0808">Transferase</keyword>
<dbReference type="InterPro" id="IPR018011">
    <property type="entry name" value="Carb_sulfotrans_8-10"/>
</dbReference>
<dbReference type="GO" id="GO:0016020">
    <property type="term" value="C:membrane"/>
    <property type="evidence" value="ECO:0007669"/>
    <property type="project" value="InterPro"/>
</dbReference>